<reference evidence="9 10" key="1">
    <citation type="submission" date="2019-11" db="EMBL/GenBank/DDBJ databases">
        <title>Caenimonas koreensis gen. nov., sp. nov., isolated from activated sludge.</title>
        <authorList>
            <person name="Seung H.R."/>
        </authorList>
    </citation>
    <scope>NUCLEOTIDE SEQUENCE [LARGE SCALE GENOMIC DNA]</scope>
    <source>
        <strain evidence="9 10">EMB320</strain>
    </source>
</reference>
<proteinExistence type="predicted"/>
<feature type="domain" description="Cytochrome c" evidence="8">
    <location>
        <begin position="223"/>
        <end position="302"/>
    </location>
</feature>
<dbReference type="PRINTS" id="PR00607">
    <property type="entry name" value="CYTCHROMECIE"/>
</dbReference>
<evidence type="ECO:0000256" key="3">
    <source>
        <dbReference type="ARBA" id="ARBA00022723"/>
    </source>
</evidence>
<keyword evidence="7" id="KW-0812">Transmembrane</keyword>
<comment type="caution">
    <text evidence="9">The sequence shown here is derived from an EMBL/GenBank/DDBJ whole genome shotgun (WGS) entry which is preliminary data.</text>
</comment>
<keyword evidence="2 6" id="KW-0349">Heme</keyword>
<dbReference type="SUPFAM" id="SSF46626">
    <property type="entry name" value="Cytochrome c"/>
    <property type="match status" value="2"/>
</dbReference>
<gene>
    <name evidence="9" type="ORF">GHT07_15915</name>
</gene>
<protein>
    <submittedName>
        <fullName evidence="9">Cytochrome c5 family protein</fullName>
    </submittedName>
</protein>
<keyword evidence="3 6" id="KW-0479">Metal-binding</keyword>
<dbReference type="InterPro" id="IPR009056">
    <property type="entry name" value="Cyt_c-like_dom"/>
</dbReference>
<keyword evidence="1" id="KW-0813">Transport</keyword>
<evidence type="ECO:0000313" key="10">
    <source>
        <dbReference type="Proteomes" id="UP000487350"/>
    </source>
</evidence>
<evidence type="ECO:0000313" key="9">
    <source>
        <dbReference type="EMBL" id="MRD48774.1"/>
    </source>
</evidence>
<dbReference type="GO" id="GO:0005506">
    <property type="term" value="F:iron ion binding"/>
    <property type="evidence" value="ECO:0007669"/>
    <property type="project" value="InterPro"/>
</dbReference>
<organism evidence="9 10">
    <name type="scientific">Caenimonas koreensis DSM 17982</name>
    <dbReference type="NCBI Taxonomy" id="1121255"/>
    <lineage>
        <taxon>Bacteria</taxon>
        <taxon>Pseudomonadati</taxon>
        <taxon>Pseudomonadota</taxon>
        <taxon>Betaproteobacteria</taxon>
        <taxon>Burkholderiales</taxon>
        <taxon>Comamonadaceae</taxon>
        <taxon>Caenimonas</taxon>
    </lineage>
</organism>
<sequence length="303" mass="29892">MSDSPHEEAHTGPVKNPKQLLIAVFFSFVIPVFAIIGLVYYVVSASKPAGQATADGRPLAGVTTDDLERAIAARIRKVGSVEIRDANRPLKPGEEVFKAQCTSCHTAGVAGAPKFADAAAWAPRIKTGYDALLASALKGKGNMPAQAGGDFDDIEIGRAVAYMANAAGAKFAEPDRPAAAAAASASAPAAAAAAAPAATAAPAAATVAAAAPAAAAAPVVAAAGGGAGEALYKQACVACHGAGLAGSPKFGDKAAWAPRIAQGIPVLVTNAIKGKNAMPPKGGSTASDADIKAAVEYMVSAAK</sequence>
<keyword evidence="5 6" id="KW-0408">Iron</keyword>
<dbReference type="InterPro" id="IPR002323">
    <property type="entry name" value="Cyt_CIE"/>
</dbReference>
<name>A0A844AXJ3_9BURK</name>
<evidence type="ECO:0000256" key="1">
    <source>
        <dbReference type="ARBA" id="ARBA00022448"/>
    </source>
</evidence>
<evidence type="ECO:0000259" key="8">
    <source>
        <dbReference type="PROSITE" id="PS51007"/>
    </source>
</evidence>
<dbReference type="Gene3D" id="1.10.760.10">
    <property type="entry name" value="Cytochrome c-like domain"/>
    <property type="match status" value="2"/>
</dbReference>
<dbReference type="InterPro" id="IPR036909">
    <property type="entry name" value="Cyt_c-like_dom_sf"/>
</dbReference>
<feature type="domain" description="Cytochrome c" evidence="8">
    <location>
        <begin position="88"/>
        <end position="167"/>
    </location>
</feature>
<dbReference type="AlphaFoldDB" id="A0A844AXJ3"/>
<dbReference type="PANTHER" id="PTHR40942">
    <property type="match status" value="1"/>
</dbReference>
<dbReference type="GO" id="GO:0020037">
    <property type="term" value="F:heme binding"/>
    <property type="evidence" value="ECO:0007669"/>
    <property type="project" value="InterPro"/>
</dbReference>
<keyword evidence="7" id="KW-1133">Transmembrane helix</keyword>
<accession>A0A844AXJ3</accession>
<evidence type="ECO:0000256" key="4">
    <source>
        <dbReference type="ARBA" id="ARBA00022982"/>
    </source>
</evidence>
<evidence type="ECO:0000256" key="2">
    <source>
        <dbReference type="ARBA" id="ARBA00022617"/>
    </source>
</evidence>
<keyword evidence="10" id="KW-1185">Reference proteome</keyword>
<evidence type="ECO:0000256" key="5">
    <source>
        <dbReference type="ARBA" id="ARBA00023004"/>
    </source>
</evidence>
<dbReference type="RefSeq" id="WP_153586087.1">
    <property type="nucleotide sequence ID" value="NZ_WJBU01000015.1"/>
</dbReference>
<dbReference type="Proteomes" id="UP000487350">
    <property type="component" value="Unassembled WGS sequence"/>
</dbReference>
<feature type="transmembrane region" description="Helical" evidence="7">
    <location>
        <begin position="20"/>
        <end position="43"/>
    </location>
</feature>
<evidence type="ECO:0000256" key="6">
    <source>
        <dbReference type="PROSITE-ProRule" id="PRU00433"/>
    </source>
</evidence>
<dbReference type="GO" id="GO:0009055">
    <property type="term" value="F:electron transfer activity"/>
    <property type="evidence" value="ECO:0007669"/>
    <property type="project" value="InterPro"/>
</dbReference>
<dbReference type="PANTHER" id="PTHR40942:SF4">
    <property type="entry name" value="CYTOCHROME C5"/>
    <property type="match status" value="1"/>
</dbReference>
<evidence type="ECO:0000256" key="7">
    <source>
        <dbReference type="SAM" id="Phobius"/>
    </source>
</evidence>
<dbReference type="EMBL" id="WJBU01000015">
    <property type="protein sequence ID" value="MRD48774.1"/>
    <property type="molecule type" value="Genomic_DNA"/>
</dbReference>
<keyword evidence="7" id="KW-0472">Membrane</keyword>
<keyword evidence="4" id="KW-0249">Electron transport</keyword>
<dbReference type="Pfam" id="PF13442">
    <property type="entry name" value="Cytochrome_CBB3"/>
    <property type="match status" value="2"/>
</dbReference>
<dbReference type="PROSITE" id="PS51007">
    <property type="entry name" value="CYTC"/>
    <property type="match status" value="2"/>
</dbReference>
<dbReference type="OrthoDB" id="9814708at2"/>